<dbReference type="InterPro" id="IPR036291">
    <property type="entry name" value="NAD(P)-bd_dom_sf"/>
</dbReference>
<feature type="domain" description="NAD(P)-binding" evidence="1">
    <location>
        <begin position="12"/>
        <end position="331"/>
    </location>
</feature>
<comment type="caution">
    <text evidence="2">The sequence shown here is derived from an EMBL/GenBank/DDBJ whole genome shotgun (WGS) entry which is preliminary data.</text>
</comment>
<dbReference type="Pfam" id="PF16363">
    <property type="entry name" value="GDP_Man_Dehyd"/>
    <property type="match status" value="1"/>
</dbReference>
<dbReference type="EMBL" id="JBHSED010000013">
    <property type="protein sequence ID" value="MFC4303406.1"/>
    <property type="molecule type" value="Genomic_DNA"/>
</dbReference>
<dbReference type="Gene3D" id="3.90.25.10">
    <property type="entry name" value="UDP-galactose 4-epimerase, domain 1"/>
    <property type="match status" value="1"/>
</dbReference>
<dbReference type="Proteomes" id="UP001595755">
    <property type="component" value="Unassembled WGS sequence"/>
</dbReference>
<evidence type="ECO:0000313" key="3">
    <source>
        <dbReference type="Proteomes" id="UP001595755"/>
    </source>
</evidence>
<accession>A0ABV8S797</accession>
<name>A0ABV8S797_9BACL</name>
<keyword evidence="3" id="KW-1185">Reference proteome</keyword>
<evidence type="ECO:0000259" key="1">
    <source>
        <dbReference type="Pfam" id="PF16363"/>
    </source>
</evidence>
<protein>
    <submittedName>
        <fullName evidence="2">CDP-glucose 4,6-dehydratase</fullName>
        <ecNumber evidence="2">4.2.1.45</ecNumber>
    </submittedName>
</protein>
<dbReference type="RefSeq" id="WP_204602872.1">
    <property type="nucleotide sequence ID" value="NZ_JBHSED010000013.1"/>
</dbReference>
<dbReference type="PANTHER" id="PTHR43000">
    <property type="entry name" value="DTDP-D-GLUCOSE 4,6-DEHYDRATASE-RELATED"/>
    <property type="match status" value="1"/>
</dbReference>
<evidence type="ECO:0000313" key="2">
    <source>
        <dbReference type="EMBL" id="MFC4303406.1"/>
    </source>
</evidence>
<organism evidence="2 3">
    <name type="scientific">Cohnella boryungensis</name>
    <dbReference type="NCBI Taxonomy" id="768479"/>
    <lineage>
        <taxon>Bacteria</taxon>
        <taxon>Bacillati</taxon>
        <taxon>Bacillota</taxon>
        <taxon>Bacilli</taxon>
        <taxon>Bacillales</taxon>
        <taxon>Paenibacillaceae</taxon>
        <taxon>Cohnella</taxon>
    </lineage>
</organism>
<reference evidence="3" key="1">
    <citation type="journal article" date="2019" name="Int. J. Syst. Evol. Microbiol.">
        <title>The Global Catalogue of Microorganisms (GCM) 10K type strain sequencing project: providing services to taxonomists for standard genome sequencing and annotation.</title>
        <authorList>
            <consortium name="The Broad Institute Genomics Platform"/>
            <consortium name="The Broad Institute Genome Sequencing Center for Infectious Disease"/>
            <person name="Wu L."/>
            <person name="Ma J."/>
        </authorList>
    </citation>
    <scope>NUCLEOTIDE SEQUENCE [LARGE SCALE GENOMIC DNA]</scope>
    <source>
        <strain evidence="3">CGMCC 4.1641</strain>
    </source>
</reference>
<proteinExistence type="predicted"/>
<dbReference type="InterPro" id="IPR013445">
    <property type="entry name" value="CDP_4_6_deHydtase"/>
</dbReference>
<dbReference type="NCBIfam" id="TIGR02622">
    <property type="entry name" value="CDP_4_6_dhtase"/>
    <property type="match status" value="1"/>
</dbReference>
<sequence>MNATFWSGKKVLVTGHTGFKGSWLSLWLLKLGARLSGYGLSPASEPALFKLSGLQASFTQDEGDIRDEERLRQAVNRCEPEIVFHLAAQPLVRQSYTEPVGTFATNVMGTVHLLEAIRQCPSVRAAVIVTTDKVYENREWLWGYRENERLGGKDPYSASKACAELATRCYAESFLLRRAVSGGHGAAVATARAGNIIGGGDWSEDRLVPDCLRALAGGTAISLRNPSSVRPWQHVLASLDGYLRLAQRLYLEENTDMFEAWNFGPSEQDIHSVEEVAKEVSRIWGGGAIDSNGHRNPVEYREANLLQLDSAKARARLGWAPPWDLKASLEKTVEWHRAFLRGDPVKELCLRQIGEYEQGR</sequence>
<dbReference type="EC" id="4.2.1.45" evidence="2"/>
<gene>
    <name evidence="2" type="primary">rfbG</name>
    <name evidence="2" type="ORF">ACFO1S_08070</name>
</gene>
<dbReference type="InterPro" id="IPR016040">
    <property type="entry name" value="NAD(P)-bd_dom"/>
</dbReference>
<keyword evidence="2" id="KW-0456">Lyase</keyword>
<dbReference type="GO" id="GO:0047733">
    <property type="term" value="F:CDP-glucose 4,6-dehydratase activity"/>
    <property type="evidence" value="ECO:0007669"/>
    <property type="project" value="UniProtKB-EC"/>
</dbReference>
<dbReference type="SUPFAM" id="SSF51735">
    <property type="entry name" value="NAD(P)-binding Rossmann-fold domains"/>
    <property type="match status" value="1"/>
</dbReference>
<dbReference type="Gene3D" id="3.40.50.720">
    <property type="entry name" value="NAD(P)-binding Rossmann-like Domain"/>
    <property type="match status" value="1"/>
</dbReference>